<sequence length="146" mass="17433">MEKRDILLYFIYVPVENLELLSPIQIMKGLFLIKQELKLEDFYEFEPYLYGPCSFEVYQDLELLSKERLITQVPSGGRWFYYKITPLGRGKIREISKAMDEKLAQGILEIKKLITRKSIFELLQYVYNKYPEYAKKSIINLEVLMK</sequence>
<keyword evidence="2" id="KW-1185">Reference proteome</keyword>
<dbReference type="SUPFAM" id="SSF46785">
    <property type="entry name" value="Winged helix' DNA-binding domain"/>
    <property type="match status" value="1"/>
</dbReference>
<dbReference type="InterPro" id="IPR036390">
    <property type="entry name" value="WH_DNA-bd_sf"/>
</dbReference>
<reference evidence="1 2" key="1">
    <citation type="submission" date="2018-10" db="EMBL/GenBank/DDBJ databases">
        <title>Co-occurring genomic capacity for anaerobic methane metabolism and dissimilatory sulfite reduction discovered in the Korarchaeota.</title>
        <authorList>
            <person name="Mckay L.J."/>
            <person name="Dlakic M."/>
            <person name="Fields M.W."/>
            <person name="Delmont T.O."/>
            <person name="Eren A.M."/>
            <person name="Jay Z.J."/>
            <person name="Klingelsmith K.B."/>
            <person name="Rusch D.B."/>
            <person name="Inskeep W.P."/>
        </authorList>
    </citation>
    <scope>NUCLEOTIDE SEQUENCE [LARGE SCALE GENOMIC DNA]</scope>
    <source>
        <strain evidence="1 2">MDKW</strain>
    </source>
</reference>
<accession>A0A429GRX9</accession>
<evidence type="ECO:0000313" key="1">
    <source>
        <dbReference type="EMBL" id="RSN76686.1"/>
    </source>
</evidence>
<dbReference type="EMBL" id="RCOS01000055">
    <property type="protein sequence ID" value="RSN76686.1"/>
    <property type="molecule type" value="Genomic_DNA"/>
</dbReference>
<proteinExistence type="predicted"/>
<dbReference type="AlphaFoldDB" id="A0A429GRX9"/>
<dbReference type="OrthoDB" id="34535at2157"/>
<protein>
    <recommendedName>
        <fullName evidence="3">PadR family transcriptional regulator</fullName>
    </recommendedName>
</protein>
<name>A0A429GRX9_9CREN</name>
<comment type="caution">
    <text evidence="1">The sequence shown here is derived from an EMBL/GenBank/DDBJ whole genome shotgun (WGS) entry which is preliminary data.</text>
</comment>
<dbReference type="Proteomes" id="UP000277582">
    <property type="component" value="Unassembled WGS sequence"/>
</dbReference>
<organism evidence="1 2">
    <name type="scientific">Candidatus Methanodesulfokora washburnensis</name>
    <dbReference type="NCBI Taxonomy" id="2478471"/>
    <lineage>
        <taxon>Archaea</taxon>
        <taxon>Thermoproteota</taxon>
        <taxon>Candidatus Korarchaeia</taxon>
        <taxon>Candidatus Korarchaeia incertae sedis</taxon>
        <taxon>Candidatus Methanodesulfokora</taxon>
    </lineage>
</organism>
<evidence type="ECO:0000313" key="2">
    <source>
        <dbReference type="Proteomes" id="UP000277582"/>
    </source>
</evidence>
<evidence type="ECO:0008006" key="3">
    <source>
        <dbReference type="Google" id="ProtNLM"/>
    </source>
</evidence>
<gene>
    <name evidence="1" type="ORF">D6D85_03720</name>
</gene>
<dbReference type="RefSeq" id="WP_125670702.1">
    <property type="nucleotide sequence ID" value="NZ_RCOS01000055.1"/>
</dbReference>